<proteinExistence type="inferred from homology"/>
<organism evidence="3">
    <name type="scientific">Rotaria magnacalcarata</name>
    <dbReference type="NCBI Taxonomy" id="392030"/>
    <lineage>
        <taxon>Eukaryota</taxon>
        <taxon>Metazoa</taxon>
        <taxon>Spiralia</taxon>
        <taxon>Gnathifera</taxon>
        <taxon>Rotifera</taxon>
        <taxon>Eurotatoria</taxon>
        <taxon>Bdelloidea</taxon>
        <taxon>Philodinida</taxon>
        <taxon>Philodinidae</taxon>
        <taxon>Rotaria</taxon>
    </lineage>
</organism>
<dbReference type="EMBL" id="CAJOBH010003038">
    <property type="protein sequence ID" value="CAF3934884.1"/>
    <property type="molecule type" value="Genomic_DNA"/>
</dbReference>
<accession>A0A815ZRP6</accession>
<dbReference type="PRINTS" id="PR00081">
    <property type="entry name" value="GDHRDH"/>
</dbReference>
<evidence type="ECO:0000313" key="5">
    <source>
        <dbReference type="EMBL" id="CAF3915899.1"/>
    </source>
</evidence>
<dbReference type="Proteomes" id="UP000663834">
    <property type="component" value="Unassembled WGS sequence"/>
</dbReference>
<dbReference type="GO" id="GO:0016491">
    <property type="term" value="F:oxidoreductase activity"/>
    <property type="evidence" value="ECO:0007669"/>
    <property type="project" value="UniProtKB-KW"/>
</dbReference>
<dbReference type="OrthoDB" id="9989144at2759"/>
<keyword evidence="2" id="KW-0560">Oxidoreductase</keyword>
<dbReference type="PANTHER" id="PTHR24320">
    <property type="entry name" value="RETINOL DEHYDROGENASE"/>
    <property type="match status" value="1"/>
</dbReference>
<dbReference type="PANTHER" id="PTHR24320:SF283">
    <property type="entry name" value="RETINOL DEHYDROGENASE 11"/>
    <property type="match status" value="1"/>
</dbReference>
<comment type="caution">
    <text evidence="3">The sequence shown here is derived from an EMBL/GenBank/DDBJ whole genome shotgun (WGS) entry which is preliminary data.</text>
</comment>
<dbReference type="Proteomes" id="UP000663855">
    <property type="component" value="Unassembled WGS sequence"/>
</dbReference>
<evidence type="ECO:0000256" key="1">
    <source>
        <dbReference type="ARBA" id="ARBA00006484"/>
    </source>
</evidence>
<dbReference type="CDD" id="cd05327">
    <property type="entry name" value="retinol-DH_like_SDR_c_like"/>
    <property type="match status" value="1"/>
</dbReference>
<dbReference type="EMBL" id="CAJNOW010018014">
    <property type="protein sequence ID" value="CAF1662139.1"/>
    <property type="molecule type" value="Genomic_DNA"/>
</dbReference>
<gene>
    <name evidence="6" type="ORF">BYL167_LOCUS10202</name>
    <name evidence="3" type="ORF">CJN711_LOCUS33524</name>
    <name evidence="5" type="ORF">GIL414_LOCUS7313</name>
    <name evidence="4" type="ORF">KQP761_LOCUS32311</name>
</gene>
<reference evidence="3" key="1">
    <citation type="submission" date="2021-02" db="EMBL/GenBank/DDBJ databases">
        <authorList>
            <person name="Nowell W R."/>
        </authorList>
    </citation>
    <scope>NUCLEOTIDE SEQUENCE</scope>
</reference>
<evidence type="ECO:0000313" key="3">
    <source>
        <dbReference type="EMBL" id="CAF1586323.1"/>
    </source>
</evidence>
<evidence type="ECO:0000313" key="6">
    <source>
        <dbReference type="EMBL" id="CAF3934884.1"/>
    </source>
</evidence>
<dbReference type="AlphaFoldDB" id="A0A815ZRP6"/>
<evidence type="ECO:0000313" key="4">
    <source>
        <dbReference type="EMBL" id="CAF1662139.1"/>
    </source>
</evidence>
<dbReference type="Pfam" id="PF00106">
    <property type="entry name" value="adh_short"/>
    <property type="match status" value="1"/>
</dbReference>
<dbReference type="Proteomes" id="UP000681967">
    <property type="component" value="Unassembled WGS sequence"/>
</dbReference>
<dbReference type="SUPFAM" id="SSF51735">
    <property type="entry name" value="NAD(P)-binding Rossmann-fold domains"/>
    <property type="match status" value="1"/>
</dbReference>
<evidence type="ECO:0000256" key="2">
    <source>
        <dbReference type="ARBA" id="ARBA00023002"/>
    </source>
</evidence>
<protein>
    <submittedName>
        <fullName evidence="3">Uncharacterized protein</fullName>
    </submittedName>
</protein>
<dbReference type="InterPro" id="IPR002347">
    <property type="entry name" value="SDR_fam"/>
</dbReference>
<dbReference type="Proteomes" id="UP000681720">
    <property type="component" value="Unassembled WGS sequence"/>
</dbReference>
<dbReference type="EMBL" id="CAJOBJ010002212">
    <property type="protein sequence ID" value="CAF3915899.1"/>
    <property type="molecule type" value="Genomic_DNA"/>
</dbReference>
<dbReference type="EMBL" id="CAJNOV010016201">
    <property type="protein sequence ID" value="CAF1586323.1"/>
    <property type="molecule type" value="Genomic_DNA"/>
</dbReference>
<comment type="similarity">
    <text evidence="1">Belongs to the short-chain dehydrogenases/reductases (SDR) family.</text>
</comment>
<dbReference type="InterPro" id="IPR036291">
    <property type="entry name" value="NAD(P)-bd_dom_sf"/>
</dbReference>
<dbReference type="Gene3D" id="3.40.50.720">
    <property type="entry name" value="NAD(P)-binding Rossmann-like Domain"/>
    <property type="match status" value="1"/>
</dbReference>
<sequence length="362" mass="40242">MQNTTQQKENKEPTKSYKLQVSYKLLSTTCDEVANNNINIIFYIMTTPTFHAKSSALEVVKGLNVNLDGKLVLITGGTSGIGIETARALATVNAHVIITARDMNKGAEIVEDLKKSTKNESIEVMELDLNSFQSVRDFVERFRTRNTPINILICNAGVMACPYGKTVDGFETHFGVNHLGHFLLTTSLVPELKTGKPSRVVVVSSLANKRGGINWDDINWEKKYDKWLAYAQSKTANILFAKQFNKLYSSEGVQAYALHPGGIMTNLVKYLPFEEQQAMGWFKEDGTLVDRFKNVEQGASTSVYAAIAPELDNHGGEYLENCAISQGVNPDMKTFWGMGIHAVDMESAELLWKLSEQLVKVE</sequence>
<name>A0A815ZRP6_9BILA</name>